<dbReference type="InterPro" id="IPR021354">
    <property type="entry name" value="DUF2975"/>
</dbReference>
<dbReference type="Pfam" id="PF11188">
    <property type="entry name" value="DUF2975"/>
    <property type="match status" value="1"/>
</dbReference>
<feature type="transmembrane region" description="Helical" evidence="1">
    <location>
        <begin position="64"/>
        <end position="81"/>
    </location>
</feature>
<accession>A0A9D1R4J9</accession>
<organism evidence="2 3">
    <name type="scientific">Candidatus Acetatifactor stercoripullorum</name>
    <dbReference type="NCBI Taxonomy" id="2838414"/>
    <lineage>
        <taxon>Bacteria</taxon>
        <taxon>Bacillati</taxon>
        <taxon>Bacillota</taxon>
        <taxon>Clostridia</taxon>
        <taxon>Lachnospirales</taxon>
        <taxon>Lachnospiraceae</taxon>
        <taxon>Acetatifactor</taxon>
    </lineage>
</organism>
<dbReference type="EMBL" id="DXGH01000035">
    <property type="protein sequence ID" value="HIW81139.1"/>
    <property type="molecule type" value="Genomic_DNA"/>
</dbReference>
<feature type="transmembrane region" description="Helical" evidence="1">
    <location>
        <begin position="121"/>
        <end position="141"/>
    </location>
</feature>
<feature type="transmembrane region" description="Helical" evidence="1">
    <location>
        <begin position="26"/>
        <end position="44"/>
    </location>
</feature>
<evidence type="ECO:0000313" key="2">
    <source>
        <dbReference type="EMBL" id="HIW81139.1"/>
    </source>
</evidence>
<proteinExistence type="predicted"/>
<comment type="caution">
    <text evidence="2">The sequence shown here is derived from an EMBL/GenBank/DDBJ whole genome shotgun (WGS) entry which is preliminary data.</text>
</comment>
<keyword evidence="1" id="KW-0812">Transmembrane</keyword>
<evidence type="ECO:0000256" key="1">
    <source>
        <dbReference type="SAM" id="Phobius"/>
    </source>
</evidence>
<dbReference type="AlphaFoldDB" id="A0A9D1R4J9"/>
<dbReference type="Proteomes" id="UP000824265">
    <property type="component" value="Unassembled WGS sequence"/>
</dbReference>
<reference evidence="2" key="1">
    <citation type="journal article" date="2021" name="PeerJ">
        <title>Extensive microbial diversity within the chicken gut microbiome revealed by metagenomics and culture.</title>
        <authorList>
            <person name="Gilroy R."/>
            <person name="Ravi A."/>
            <person name="Getino M."/>
            <person name="Pursley I."/>
            <person name="Horton D.L."/>
            <person name="Alikhan N.F."/>
            <person name="Baker D."/>
            <person name="Gharbi K."/>
            <person name="Hall N."/>
            <person name="Watson M."/>
            <person name="Adriaenssens E.M."/>
            <person name="Foster-Nyarko E."/>
            <person name="Jarju S."/>
            <person name="Secka A."/>
            <person name="Antonio M."/>
            <person name="Oren A."/>
            <person name="Chaudhuri R.R."/>
            <person name="La Ragione R."/>
            <person name="Hildebrand F."/>
            <person name="Pallen M.J."/>
        </authorList>
    </citation>
    <scope>NUCLEOTIDE SEQUENCE</scope>
    <source>
        <strain evidence="2">CHK195-6426</strain>
    </source>
</reference>
<reference evidence="2" key="2">
    <citation type="submission" date="2021-04" db="EMBL/GenBank/DDBJ databases">
        <authorList>
            <person name="Gilroy R."/>
        </authorList>
    </citation>
    <scope>NUCLEOTIDE SEQUENCE</scope>
    <source>
        <strain evidence="2">CHK195-6426</strain>
    </source>
</reference>
<protein>
    <submittedName>
        <fullName evidence="2">DUF2975 domain-containing protein</fullName>
    </submittedName>
</protein>
<dbReference type="RefSeq" id="WP_318704895.1">
    <property type="nucleotide sequence ID" value="NZ_CALWMU010000003.1"/>
</dbReference>
<keyword evidence="1" id="KW-1133">Transmembrane helix</keyword>
<keyword evidence="1" id="KW-0472">Membrane</keyword>
<gene>
    <name evidence="2" type="ORF">H9742_06340</name>
</gene>
<evidence type="ECO:0000313" key="3">
    <source>
        <dbReference type="Proteomes" id="UP000824265"/>
    </source>
</evidence>
<name>A0A9D1R4J9_9FIRM</name>
<sequence>MKQQKNLTKQENLKRQKQLLTRWTKLLLDIMFFGGMVVTASLPFSIRLAGKYLPRLMDYYEENVIIYFVLGVSAIVLIGELRKIFSTVLEENCFVMENVASLRKMGNWSFFIAGMSVVRSIVYLTIAMAVVVFVFVIAGLFSKVLAMVFEEAVRYKEENDLTI</sequence>